<evidence type="ECO:0000256" key="4">
    <source>
        <dbReference type="PROSITE-ProRule" id="PRU00169"/>
    </source>
</evidence>
<dbReference type="SMART" id="SM00862">
    <property type="entry name" value="Trans_reg_C"/>
    <property type="match status" value="1"/>
</dbReference>
<dbReference type="InterPro" id="IPR001789">
    <property type="entry name" value="Sig_transdc_resp-reg_receiver"/>
</dbReference>
<dbReference type="Pfam" id="PF00486">
    <property type="entry name" value="Trans_reg_C"/>
    <property type="match status" value="1"/>
</dbReference>
<sequence>MKLLLVEDDEDLAEWLTQSLVGRGFQVDWTEDGRGAEASIAADSYDLILLDLGLPQMTGAEFLARLKARGNDTPLLVMTARDSLAQRVALLRDGADDFMGKPFAIEELEVRIHALIRRSHGRARGVYACGPLCFDQAGQRFTLGDEVLSLSPREHAVLRLLIQRPGDPLSKTQILDRLVSVESDMNPEAIEVIIHRLRKRLAHAPIQIVTLRGIGYLLEHDEDGG</sequence>
<dbReference type="Pfam" id="PF00072">
    <property type="entry name" value="Response_reg"/>
    <property type="match status" value="1"/>
</dbReference>
<dbReference type="InterPro" id="IPR039420">
    <property type="entry name" value="WalR-like"/>
</dbReference>
<dbReference type="Gene3D" id="1.10.10.10">
    <property type="entry name" value="Winged helix-like DNA-binding domain superfamily/Winged helix DNA-binding domain"/>
    <property type="match status" value="1"/>
</dbReference>
<accession>A0ABS1S765</accession>
<dbReference type="Proteomes" id="UP000644749">
    <property type="component" value="Unassembled WGS sequence"/>
</dbReference>
<name>A0ABS1S765_9RHOB</name>
<dbReference type="RefSeq" id="WP_191310957.1">
    <property type="nucleotide sequence ID" value="NZ_BNCL01000010.1"/>
</dbReference>
<feature type="modified residue" description="4-aspartylphosphate" evidence="4">
    <location>
        <position position="51"/>
    </location>
</feature>
<feature type="DNA-binding region" description="OmpR/PhoB-type" evidence="5">
    <location>
        <begin position="124"/>
        <end position="220"/>
    </location>
</feature>
<dbReference type="PANTHER" id="PTHR48111">
    <property type="entry name" value="REGULATOR OF RPOS"/>
    <property type="match status" value="1"/>
</dbReference>
<evidence type="ECO:0000313" key="9">
    <source>
        <dbReference type="Proteomes" id="UP000644749"/>
    </source>
</evidence>
<feature type="domain" description="Response regulatory" evidence="6">
    <location>
        <begin position="2"/>
        <end position="116"/>
    </location>
</feature>
<evidence type="ECO:0000256" key="5">
    <source>
        <dbReference type="PROSITE-ProRule" id="PRU01091"/>
    </source>
</evidence>
<dbReference type="SUPFAM" id="SSF52172">
    <property type="entry name" value="CheY-like"/>
    <property type="match status" value="1"/>
</dbReference>
<proteinExistence type="predicted"/>
<protein>
    <submittedName>
        <fullName evidence="8">Response regulator</fullName>
    </submittedName>
</protein>
<organism evidence="8 9">
    <name type="scientific">Paracoccus aerius</name>
    <dbReference type="NCBI Taxonomy" id="1915382"/>
    <lineage>
        <taxon>Bacteria</taxon>
        <taxon>Pseudomonadati</taxon>
        <taxon>Pseudomonadota</taxon>
        <taxon>Alphaproteobacteria</taxon>
        <taxon>Rhodobacterales</taxon>
        <taxon>Paracoccaceae</taxon>
        <taxon>Paracoccus</taxon>
    </lineage>
</organism>
<keyword evidence="2 5" id="KW-0238">DNA-binding</keyword>
<dbReference type="InterPro" id="IPR036388">
    <property type="entry name" value="WH-like_DNA-bd_sf"/>
</dbReference>
<keyword evidence="3" id="KW-0804">Transcription</keyword>
<dbReference type="InterPro" id="IPR001867">
    <property type="entry name" value="OmpR/PhoB-type_DNA-bd"/>
</dbReference>
<evidence type="ECO:0000259" key="6">
    <source>
        <dbReference type="PROSITE" id="PS50110"/>
    </source>
</evidence>
<keyword evidence="1" id="KW-0805">Transcription regulation</keyword>
<comment type="caution">
    <text evidence="8">The sequence shown here is derived from an EMBL/GenBank/DDBJ whole genome shotgun (WGS) entry which is preliminary data.</text>
</comment>
<evidence type="ECO:0000256" key="2">
    <source>
        <dbReference type="ARBA" id="ARBA00023125"/>
    </source>
</evidence>
<dbReference type="SMART" id="SM00448">
    <property type="entry name" value="REC"/>
    <property type="match status" value="1"/>
</dbReference>
<evidence type="ECO:0000313" key="8">
    <source>
        <dbReference type="EMBL" id="MBL3674415.1"/>
    </source>
</evidence>
<keyword evidence="9" id="KW-1185">Reference proteome</keyword>
<evidence type="ECO:0000259" key="7">
    <source>
        <dbReference type="PROSITE" id="PS51755"/>
    </source>
</evidence>
<dbReference type="CDD" id="cd00383">
    <property type="entry name" value="trans_reg_C"/>
    <property type="match status" value="1"/>
</dbReference>
<dbReference type="EMBL" id="JAESHT010000011">
    <property type="protein sequence ID" value="MBL3674415.1"/>
    <property type="molecule type" value="Genomic_DNA"/>
</dbReference>
<dbReference type="InterPro" id="IPR011006">
    <property type="entry name" value="CheY-like_superfamily"/>
</dbReference>
<dbReference type="PANTHER" id="PTHR48111:SF67">
    <property type="entry name" value="TRANSCRIPTIONAL REGULATORY PROTEIN TCTD"/>
    <property type="match status" value="1"/>
</dbReference>
<dbReference type="PROSITE" id="PS50110">
    <property type="entry name" value="RESPONSE_REGULATORY"/>
    <property type="match status" value="1"/>
</dbReference>
<dbReference type="Gene3D" id="3.40.50.2300">
    <property type="match status" value="1"/>
</dbReference>
<reference evidence="8 9" key="1">
    <citation type="submission" date="2021-01" db="EMBL/GenBank/DDBJ databases">
        <title>011410 draft genome.</title>
        <authorList>
            <person name="Lang L."/>
        </authorList>
    </citation>
    <scope>NUCLEOTIDE SEQUENCE [LARGE SCALE GENOMIC DNA]</scope>
    <source>
        <strain evidence="8 9">KCTC 42845</strain>
    </source>
</reference>
<evidence type="ECO:0000256" key="1">
    <source>
        <dbReference type="ARBA" id="ARBA00023015"/>
    </source>
</evidence>
<feature type="domain" description="OmpR/PhoB-type" evidence="7">
    <location>
        <begin position="124"/>
        <end position="220"/>
    </location>
</feature>
<evidence type="ECO:0000256" key="3">
    <source>
        <dbReference type="ARBA" id="ARBA00023163"/>
    </source>
</evidence>
<dbReference type="PROSITE" id="PS51755">
    <property type="entry name" value="OMPR_PHOB"/>
    <property type="match status" value="1"/>
</dbReference>
<gene>
    <name evidence="8" type="ORF">JL111_13060</name>
</gene>
<keyword evidence="4" id="KW-0597">Phosphoprotein</keyword>